<comment type="caution">
    <text evidence="1">The sequence shown here is derived from an EMBL/GenBank/DDBJ whole genome shotgun (WGS) entry which is preliminary data.</text>
</comment>
<dbReference type="AlphaFoldDB" id="A0AB34CHG1"/>
<dbReference type="EMBL" id="VWVM01000013">
    <property type="protein sequence ID" value="KAA6122322.1"/>
    <property type="molecule type" value="Genomic_DNA"/>
</dbReference>
<name>A0AB34CHG1_9GAMM</name>
<evidence type="ECO:0000313" key="2">
    <source>
        <dbReference type="Proteomes" id="UP000324255"/>
    </source>
</evidence>
<reference evidence="1 2" key="1">
    <citation type="submission" date="2019-09" db="EMBL/GenBank/DDBJ databases">
        <title>Genomic diversity of phyloplane-associated Pantoea species in Pakistan cotton crop.</title>
        <authorList>
            <person name="Tufail M.R."/>
            <person name="Cook D.R."/>
        </authorList>
    </citation>
    <scope>NUCLEOTIDE SEQUENCE [LARGE SCALE GENOMIC DNA]</scope>
    <source>
        <strain evidence="1 2">B_8</strain>
    </source>
</reference>
<keyword evidence="2" id="KW-1185">Reference proteome</keyword>
<gene>
    <name evidence="1" type="ORF">F3I20_16825</name>
</gene>
<accession>A0AB34CHG1</accession>
<protein>
    <submittedName>
        <fullName evidence="1">Uncharacterized protein</fullName>
    </submittedName>
</protein>
<organism evidence="1 2">
    <name type="scientific">Candidatus Pantoea gossypiicola</name>
    <dbReference type="NCBI Taxonomy" id="2608008"/>
    <lineage>
        <taxon>Bacteria</taxon>
        <taxon>Pseudomonadati</taxon>
        <taxon>Pseudomonadota</taxon>
        <taxon>Gammaproteobacteria</taxon>
        <taxon>Enterobacterales</taxon>
        <taxon>Erwiniaceae</taxon>
        <taxon>Pantoea</taxon>
    </lineage>
</organism>
<proteinExistence type="predicted"/>
<dbReference type="Proteomes" id="UP000324255">
    <property type="component" value="Unassembled WGS sequence"/>
</dbReference>
<evidence type="ECO:0000313" key="1">
    <source>
        <dbReference type="EMBL" id="KAA6122322.1"/>
    </source>
</evidence>
<sequence length="41" mass="4564">MMGITESNIDHAVRVAREGYIALVTDLYGFLPATAEKLQLR</sequence>